<proteinExistence type="predicted"/>
<organism evidence="1 2">
    <name type="scientific">Paraclostridium sordellii</name>
    <name type="common">Clostridium sordellii</name>
    <dbReference type="NCBI Taxonomy" id="1505"/>
    <lineage>
        <taxon>Bacteria</taxon>
        <taxon>Bacillati</taxon>
        <taxon>Bacillota</taxon>
        <taxon>Clostridia</taxon>
        <taxon>Peptostreptococcales</taxon>
        <taxon>Peptostreptococcaceae</taxon>
        <taxon>Paraclostridium</taxon>
    </lineage>
</organism>
<accession>A0ABP1XQW4</accession>
<name>A0ABP1XQW4_PARSO</name>
<evidence type="ECO:0000313" key="1">
    <source>
        <dbReference type="EMBL" id="CEJ73584.1"/>
    </source>
</evidence>
<dbReference type="GeneID" id="97537317"/>
<dbReference type="Proteomes" id="UP000032811">
    <property type="component" value="Chromosome 1"/>
</dbReference>
<keyword evidence="2" id="KW-1185">Reference proteome</keyword>
<evidence type="ECO:0000313" key="2">
    <source>
        <dbReference type="Proteomes" id="UP000032811"/>
    </source>
</evidence>
<protein>
    <submittedName>
        <fullName evidence="1">Uncharacterized protein</fullName>
    </submittedName>
</protein>
<gene>
    <name evidence="1" type="ORF">ATCC9714_14721</name>
</gene>
<reference evidence="1 2" key="1">
    <citation type="submission" date="2014-11" db="EMBL/GenBank/DDBJ databases">
        <authorList>
            <person name="Aslett M.A."/>
            <person name="De Silva N."/>
        </authorList>
    </citation>
    <scope>NUCLEOTIDE SEQUENCE [LARGE SCALE GENOMIC DNA]</scope>
    <source>
        <strain evidence="1 2">ATCC9714</strain>
    </source>
</reference>
<dbReference type="EMBL" id="LN679998">
    <property type="protein sequence ID" value="CEJ73584.1"/>
    <property type="molecule type" value="Genomic_DNA"/>
</dbReference>
<dbReference type="RefSeq" id="WP_021124375.1">
    <property type="nucleotide sequence ID" value="NZ_CDNJ01000003.1"/>
</dbReference>
<sequence>MIILVAILLGNAFIEKEQKNKISIIEKEEDVIRTYLNEKTEDIVSSDDGKCFSAFEVLGARKDKVYLLVLKYNESGGASYTPVVLKVDNNADNFSVISHKIPRDGAYFSDDVKKLFPMRLRNRAFRIDRESEVRLKNLEKQIEKMRRNACSPHFFYGYKQNNIYGVQSILISIFNAFNQYHLRPYLVLF</sequence>